<evidence type="ECO:0000313" key="3">
    <source>
        <dbReference type="EnsemblMetazoa" id="G6372.5:cds"/>
    </source>
</evidence>
<dbReference type="AlphaFoldDB" id="A0A8W8NLI9"/>
<dbReference type="Proteomes" id="UP000005408">
    <property type="component" value="Unassembled WGS sequence"/>
</dbReference>
<keyword evidence="2" id="KW-0812">Transmembrane</keyword>
<sequence>MLRFIYFVLQFGYFVSLVLSVSTGFGKIVQRREKPDRVRRSTQDGGDLPPLPMMGGSHQGGSYQAGSYQTGQGSDSSGVQIPNFEPEYRSYDVSQDLGGQSGGSGQSSVKQVCCRTCEHIKSSIRSPVAGCEYGDKPVSINTPRGTLNCANYIHYAGETACNDSEIRSYCCHTCYRYQQARSRAGQ</sequence>
<evidence type="ECO:0000256" key="1">
    <source>
        <dbReference type="SAM" id="MobiDB-lite"/>
    </source>
</evidence>
<evidence type="ECO:0000256" key="2">
    <source>
        <dbReference type="SAM" id="Phobius"/>
    </source>
</evidence>
<protein>
    <submittedName>
        <fullName evidence="3">Uncharacterized protein</fullName>
    </submittedName>
</protein>
<name>A0A8W8NLI9_MAGGI</name>
<feature type="region of interest" description="Disordered" evidence="1">
    <location>
        <begin position="32"/>
        <end position="81"/>
    </location>
</feature>
<feature type="compositionally biased region" description="Basic and acidic residues" evidence="1">
    <location>
        <begin position="32"/>
        <end position="42"/>
    </location>
</feature>
<feature type="compositionally biased region" description="Polar residues" evidence="1">
    <location>
        <begin position="60"/>
        <end position="80"/>
    </location>
</feature>
<evidence type="ECO:0000313" key="4">
    <source>
        <dbReference type="Proteomes" id="UP000005408"/>
    </source>
</evidence>
<organism evidence="3 4">
    <name type="scientific">Magallana gigas</name>
    <name type="common">Pacific oyster</name>
    <name type="synonym">Crassostrea gigas</name>
    <dbReference type="NCBI Taxonomy" id="29159"/>
    <lineage>
        <taxon>Eukaryota</taxon>
        <taxon>Metazoa</taxon>
        <taxon>Spiralia</taxon>
        <taxon>Lophotrochozoa</taxon>
        <taxon>Mollusca</taxon>
        <taxon>Bivalvia</taxon>
        <taxon>Autobranchia</taxon>
        <taxon>Pteriomorphia</taxon>
        <taxon>Ostreida</taxon>
        <taxon>Ostreoidea</taxon>
        <taxon>Ostreidae</taxon>
        <taxon>Magallana</taxon>
    </lineage>
</organism>
<accession>A0A8W8NLI9</accession>
<keyword evidence="2" id="KW-1133">Transmembrane helix</keyword>
<feature type="compositionally biased region" description="Low complexity" evidence="1">
    <location>
        <begin position="44"/>
        <end position="56"/>
    </location>
</feature>
<proteinExistence type="predicted"/>
<keyword evidence="4" id="KW-1185">Reference proteome</keyword>
<feature type="transmembrane region" description="Helical" evidence="2">
    <location>
        <begin position="6"/>
        <end position="29"/>
    </location>
</feature>
<reference evidence="3" key="1">
    <citation type="submission" date="2022-08" db="UniProtKB">
        <authorList>
            <consortium name="EnsemblMetazoa"/>
        </authorList>
    </citation>
    <scope>IDENTIFICATION</scope>
    <source>
        <strain evidence="3">05x7-T-G4-1.051#20</strain>
    </source>
</reference>
<dbReference type="EnsemblMetazoa" id="G6372.5">
    <property type="protein sequence ID" value="G6372.5:cds"/>
    <property type="gene ID" value="G6372"/>
</dbReference>
<keyword evidence="2" id="KW-0472">Membrane</keyword>